<dbReference type="Pfam" id="PF14322">
    <property type="entry name" value="SusD-like_3"/>
    <property type="match status" value="1"/>
</dbReference>
<keyword evidence="4" id="KW-0472">Membrane</keyword>
<dbReference type="OrthoDB" id="5694214at2"/>
<gene>
    <name evidence="9" type="ORF">SAMN04488128_102432</name>
</gene>
<evidence type="ECO:0000259" key="8">
    <source>
        <dbReference type="Pfam" id="PF14322"/>
    </source>
</evidence>
<feature type="domain" description="SusD-like N-terminal" evidence="8">
    <location>
        <begin position="21"/>
        <end position="211"/>
    </location>
</feature>
<dbReference type="InterPro" id="IPR011990">
    <property type="entry name" value="TPR-like_helical_dom_sf"/>
</dbReference>
<feature type="signal peptide" evidence="6">
    <location>
        <begin position="1"/>
        <end position="18"/>
    </location>
</feature>
<evidence type="ECO:0000256" key="5">
    <source>
        <dbReference type="ARBA" id="ARBA00023237"/>
    </source>
</evidence>
<dbReference type="GO" id="GO:0009279">
    <property type="term" value="C:cell outer membrane"/>
    <property type="evidence" value="ECO:0007669"/>
    <property type="project" value="UniProtKB-SubCell"/>
</dbReference>
<comment type="similarity">
    <text evidence="2">Belongs to the SusD family.</text>
</comment>
<dbReference type="InterPro" id="IPR012944">
    <property type="entry name" value="SusD_RagB_dom"/>
</dbReference>
<keyword evidence="10" id="KW-1185">Reference proteome</keyword>
<comment type="subcellular location">
    <subcellularLocation>
        <location evidence="1">Cell outer membrane</location>
    </subcellularLocation>
</comment>
<dbReference type="RefSeq" id="WP_078668982.1">
    <property type="nucleotide sequence ID" value="NZ_FUWZ01000002.1"/>
</dbReference>
<evidence type="ECO:0000313" key="10">
    <source>
        <dbReference type="Proteomes" id="UP000190367"/>
    </source>
</evidence>
<name>A0A1T4QL20_9BACT</name>
<feature type="chain" id="PRO_5012617222" evidence="6">
    <location>
        <begin position="19"/>
        <end position="482"/>
    </location>
</feature>
<keyword evidence="5" id="KW-0998">Cell outer membrane</keyword>
<dbReference type="SUPFAM" id="SSF48452">
    <property type="entry name" value="TPR-like"/>
    <property type="match status" value="1"/>
</dbReference>
<evidence type="ECO:0000256" key="6">
    <source>
        <dbReference type="SAM" id="SignalP"/>
    </source>
</evidence>
<dbReference type="AlphaFoldDB" id="A0A1T4QL20"/>
<dbReference type="EMBL" id="FUWZ01000002">
    <property type="protein sequence ID" value="SKA04404.1"/>
    <property type="molecule type" value="Genomic_DNA"/>
</dbReference>
<evidence type="ECO:0000313" key="9">
    <source>
        <dbReference type="EMBL" id="SKA04404.1"/>
    </source>
</evidence>
<dbReference type="STRING" id="634771.SAMN04488128_102432"/>
<reference evidence="10" key="1">
    <citation type="submission" date="2017-02" db="EMBL/GenBank/DDBJ databases">
        <authorList>
            <person name="Varghese N."/>
            <person name="Submissions S."/>
        </authorList>
    </citation>
    <scope>NUCLEOTIDE SEQUENCE [LARGE SCALE GENOMIC DNA]</scope>
    <source>
        <strain evidence="10">DSM 22224</strain>
    </source>
</reference>
<organism evidence="9 10">
    <name type="scientific">Chitinophaga eiseniae</name>
    <dbReference type="NCBI Taxonomy" id="634771"/>
    <lineage>
        <taxon>Bacteria</taxon>
        <taxon>Pseudomonadati</taxon>
        <taxon>Bacteroidota</taxon>
        <taxon>Chitinophagia</taxon>
        <taxon>Chitinophagales</taxon>
        <taxon>Chitinophagaceae</taxon>
        <taxon>Chitinophaga</taxon>
    </lineage>
</organism>
<accession>A0A1T4QL20</accession>
<protein>
    <submittedName>
        <fullName evidence="9">SusD family protein</fullName>
    </submittedName>
</protein>
<evidence type="ECO:0000259" key="7">
    <source>
        <dbReference type="Pfam" id="PF07980"/>
    </source>
</evidence>
<evidence type="ECO:0000256" key="2">
    <source>
        <dbReference type="ARBA" id="ARBA00006275"/>
    </source>
</evidence>
<dbReference type="Pfam" id="PF07980">
    <property type="entry name" value="SusD_RagB"/>
    <property type="match status" value="1"/>
</dbReference>
<dbReference type="InterPro" id="IPR033985">
    <property type="entry name" value="SusD-like_N"/>
</dbReference>
<proteinExistence type="inferred from homology"/>
<sequence>MKYSILVILSVLLFTSCAKLLDEKPQSIAAEQFYNNAAEVQAGLNAIYTPIRAGGTMGALYQVQQEIYTEYMYGRGSHAPLNDYAGLDNTNITRIAGMWAAFYEAIRNANIVIQKTPAGKNLSEEDKNKFLAEARFMRALLYFHLVRNWAGVPIRKEHNMDSLNVPRSSREAVYQLITEDLLFAEAHLPDAGRLVGAPSKWAAKTVLTDVYMNVNDYQKARDKALEVIQSGKFSLVNVMVSADFDKLFGPDIITTPEEIFYLKFSRQPSGQGFQYPMYAHYPGAGYYPPGGYYTLYSDAVNNTFAKNWDKNDLRYDYNWYVQTFGLGPGTILNKKFSDRTTTTAAGNDYPMYRYADLLLFYAECDSRVNNGPTTDALEKLNMIHRRAYGKNPMVADAAVDFKMADYGSLQAFVDRVVQERAYEDCGEGKHWLDLKRLGIAKSVIKAMKGITMADRHLLWPIPTTEYNYNKAIDPIKDQNPGY</sequence>
<keyword evidence="3 6" id="KW-0732">Signal</keyword>
<dbReference type="Proteomes" id="UP000190367">
    <property type="component" value="Unassembled WGS sequence"/>
</dbReference>
<feature type="domain" description="RagB/SusD" evidence="7">
    <location>
        <begin position="329"/>
        <end position="482"/>
    </location>
</feature>
<dbReference type="PROSITE" id="PS51257">
    <property type="entry name" value="PROKAR_LIPOPROTEIN"/>
    <property type="match status" value="1"/>
</dbReference>
<evidence type="ECO:0000256" key="4">
    <source>
        <dbReference type="ARBA" id="ARBA00023136"/>
    </source>
</evidence>
<dbReference type="Gene3D" id="1.25.40.390">
    <property type="match status" value="1"/>
</dbReference>
<evidence type="ECO:0000256" key="1">
    <source>
        <dbReference type="ARBA" id="ARBA00004442"/>
    </source>
</evidence>
<evidence type="ECO:0000256" key="3">
    <source>
        <dbReference type="ARBA" id="ARBA00022729"/>
    </source>
</evidence>
<dbReference type="CDD" id="cd08977">
    <property type="entry name" value="SusD"/>
    <property type="match status" value="1"/>
</dbReference>